<dbReference type="InterPro" id="IPR017900">
    <property type="entry name" value="4Fe4S_Fe_S_CS"/>
</dbReference>
<dbReference type="PANTHER" id="PTHR31332:SF0">
    <property type="entry name" value="7-HYDROXYMETHYL CHLOROPHYLL A REDUCTASE, CHLOROPLASTIC"/>
    <property type="match status" value="1"/>
</dbReference>
<dbReference type="SUPFAM" id="SSF54862">
    <property type="entry name" value="4Fe-4S ferredoxins"/>
    <property type="match status" value="1"/>
</dbReference>
<dbReference type="GO" id="GO:0046872">
    <property type="term" value="F:metal ion binding"/>
    <property type="evidence" value="ECO:0007669"/>
    <property type="project" value="UniProtKB-KW"/>
</dbReference>
<dbReference type="InterPro" id="IPR007516">
    <property type="entry name" value="Co_F420_Hydgase/DH_bsu_N"/>
</dbReference>
<reference evidence="5 6" key="1">
    <citation type="submission" date="2017-06" db="EMBL/GenBank/DDBJ databases">
        <authorList>
            <person name="Kim H.J."/>
            <person name="Triplett B.A."/>
        </authorList>
    </citation>
    <scope>NUCLEOTIDE SEQUENCE [LARGE SCALE GENOMIC DNA]</scope>
    <source>
        <strain evidence="5 6">DSM 29150</strain>
    </source>
</reference>
<dbReference type="PANTHER" id="PTHR31332">
    <property type="entry name" value="7-HYDROXYMETHYL CHLOROPHYLL A REDUCTASE, CHLOROPLASTIC"/>
    <property type="match status" value="1"/>
</dbReference>
<evidence type="ECO:0000256" key="1">
    <source>
        <dbReference type="ARBA" id="ARBA00022723"/>
    </source>
</evidence>
<dbReference type="Pfam" id="PF04432">
    <property type="entry name" value="FrhB_FdhB_C"/>
    <property type="match status" value="1"/>
</dbReference>
<dbReference type="Pfam" id="PF12838">
    <property type="entry name" value="Fer4_7"/>
    <property type="match status" value="1"/>
</dbReference>
<evidence type="ECO:0000259" key="4">
    <source>
        <dbReference type="PROSITE" id="PS51379"/>
    </source>
</evidence>
<dbReference type="Gene3D" id="3.30.70.20">
    <property type="match status" value="1"/>
</dbReference>
<evidence type="ECO:0000256" key="2">
    <source>
        <dbReference type="ARBA" id="ARBA00023004"/>
    </source>
</evidence>
<feature type="domain" description="4Fe-4S ferredoxin-type" evidence="4">
    <location>
        <begin position="8"/>
        <end position="37"/>
    </location>
</feature>
<dbReference type="GO" id="GO:0051536">
    <property type="term" value="F:iron-sulfur cluster binding"/>
    <property type="evidence" value="ECO:0007669"/>
    <property type="project" value="UniProtKB-KW"/>
</dbReference>
<dbReference type="GO" id="GO:0052592">
    <property type="term" value="F:oxidoreductase activity, acting on CH or CH2 groups, with an iron-sulfur protein as acceptor"/>
    <property type="evidence" value="ECO:0007669"/>
    <property type="project" value="TreeGrafter"/>
</dbReference>
<protein>
    <submittedName>
        <fullName evidence="5">Coenzyme F420-reducing hydrogenase, beta subunit</fullName>
    </submittedName>
</protein>
<sequence length="454" mass="51352">MIKIPKVIDLVVKNDLCIGCGVCVYQCPSNALEMKWNDKGFLIPEISGVCDSDGGCLDVCPFNPIPKKEVTTEDDLADVYLNDATKHHSKIGKYLGIYAGYSNQYRLTSSSGGLATYVFIKLLEENIVDYVFSVKDSTKVGVNYEYSIASTKEELLNASKTRYFPVTLATVLPKINELKGKVAIVGVGCFIKAIRLAQHKNPSLREKIPFLIGIICGGVKSRFFTEYLSGKIDVELENIRKPEFRIKDLNSTASDYSFGCLDEDDGKEKTIKMREVGDMWGTGMFKANACDFCDDVTTELADISIGDAWIHPFNKDGRGTNVLISRTNLSEIIIQDGIKKGDVTIENISLENILMSQQGSFNHRHTALKYRVKRAKKRGFLVPPKRHSNYNITNDFKLVQRYRMKVRSFSLYIWAKNKNSLAFDAAIKRKLSILGYLTYLYQRKKRIIKRIQRK</sequence>
<dbReference type="PROSITE" id="PS51379">
    <property type="entry name" value="4FE4S_FER_2"/>
    <property type="match status" value="1"/>
</dbReference>
<gene>
    <name evidence="5" type="ORF">SAMN06265371_10415</name>
</gene>
<dbReference type="PROSITE" id="PS00198">
    <property type="entry name" value="4FE4S_FER_1"/>
    <property type="match status" value="1"/>
</dbReference>
<evidence type="ECO:0000313" key="6">
    <source>
        <dbReference type="Proteomes" id="UP000198384"/>
    </source>
</evidence>
<proteinExistence type="predicted"/>
<dbReference type="EMBL" id="FZNT01000004">
    <property type="protein sequence ID" value="SNR49938.1"/>
    <property type="molecule type" value="Genomic_DNA"/>
</dbReference>
<evidence type="ECO:0000256" key="3">
    <source>
        <dbReference type="ARBA" id="ARBA00023014"/>
    </source>
</evidence>
<dbReference type="InterPro" id="IPR007525">
    <property type="entry name" value="FrhB_FdhB_C"/>
</dbReference>
<keyword evidence="6" id="KW-1185">Reference proteome</keyword>
<dbReference type="InterPro" id="IPR017896">
    <property type="entry name" value="4Fe4S_Fe-S-bd"/>
</dbReference>
<keyword evidence="1" id="KW-0479">Metal-binding</keyword>
<organism evidence="5 6">
    <name type="scientific">Lutibacter agarilyticus</name>
    <dbReference type="NCBI Taxonomy" id="1109740"/>
    <lineage>
        <taxon>Bacteria</taxon>
        <taxon>Pseudomonadati</taxon>
        <taxon>Bacteroidota</taxon>
        <taxon>Flavobacteriia</taxon>
        <taxon>Flavobacteriales</taxon>
        <taxon>Flavobacteriaceae</taxon>
        <taxon>Lutibacter</taxon>
    </lineage>
</organism>
<dbReference type="InterPro" id="IPR045220">
    <property type="entry name" value="FRHB/FDHB/HCAR-like"/>
</dbReference>
<keyword evidence="2" id="KW-0408">Iron</keyword>
<dbReference type="Proteomes" id="UP000198384">
    <property type="component" value="Unassembled WGS sequence"/>
</dbReference>
<dbReference type="Pfam" id="PF04422">
    <property type="entry name" value="FrhB_FdhB_N"/>
    <property type="match status" value="1"/>
</dbReference>
<evidence type="ECO:0000313" key="5">
    <source>
        <dbReference type="EMBL" id="SNR49938.1"/>
    </source>
</evidence>
<keyword evidence="3" id="KW-0411">Iron-sulfur</keyword>
<accession>A0A238WU37</accession>
<dbReference type="RefSeq" id="WP_217900258.1">
    <property type="nucleotide sequence ID" value="NZ_FZNT01000004.1"/>
</dbReference>
<dbReference type="AlphaFoldDB" id="A0A238WU37"/>
<name>A0A238WU37_9FLAO</name>